<dbReference type="EMBL" id="AP004864">
    <property type="protein sequence ID" value="BAD21888.1"/>
    <property type="molecule type" value="Genomic_DNA"/>
</dbReference>
<name>Q6K759_ORYSJ</name>
<dbReference type="AlphaFoldDB" id="Q6K759"/>
<feature type="compositionally biased region" description="Gly residues" evidence="1">
    <location>
        <begin position="48"/>
        <end position="66"/>
    </location>
</feature>
<accession>Q6K759</accession>
<evidence type="ECO:0000313" key="2">
    <source>
        <dbReference type="EMBL" id="BAD21888.1"/>
    </source>
</evidence>
<reference evidence="3" key="2">
    <citation type="journal article" date="2008" name="Nucleic Acids Res.">
        <title>The rice annotation project database (RAP-DB): 2008 update.</title>
        <authorList>
            <consortium name="The rice annotation project (RAP)"/>
        </authorList>
    </citation>
    <scope>GENOME REANNOTATION</scope>
    <source>
        <strain evidence="3">cv. Nipponbare</strain>
    </source>
</reference>
<evidence type="ECO:0000313" key="3">
    <source>
        <dbReference type="Proteomes" id="UP000000763"/>
    </source>
</evidence>
<protein>
    <submittedName>
        <fullName evidence="2">Uncharacterized protein</fullName>
    </submittedName>
</protein>
<reference evidence="3" key="1">
    <citation type="journal article" date="2005" name="Nature">
        <title>The map-based sequence of the rice genome.</title>
        <authorList>
            <consortium name="International rice genome sequencing project (IRGSP)"/>
            <person name="Matsumoto T."/>
            <person name="Wu J."/>
            <person name="Kanamori H."/>
            <person name="Katayose Y."/>
            <person name="Fujisawa M."/>
            <person name="Namiki N."/>
            <person name="Mizuno H."/>
            <person name="Yamamoto K."/>
            <person name="Antonio B.A."/>
            <person name="Baba T."/>
            <person name="Sakata K."/>
            <person name="Nagamura Y."/>
            <person name="Aoki H."/>
            <person name="Arikawa K."/>
            <person name="Arita K."/>
            <person name="Bito T."/>
            <person name="Chiden Y."/>
            <person name="Fujitsuka N."/>
            <person name="Fukunaka R."/>
            <person name="Hamada M."/>
            <person name="Harada C."/>
            <person name="Hayashi A."/>
            <person name="Hijishita S."/>
            <person name="Honda M."/>
            <person name="Hosokawa S."/>
            <person name="Ichikawa Y."/>
            <person name="Idonuma A."/>
            <person name="Iijima M."/>
            <person name="Ikeda M."/>
            <person name="Ikeno M."/>
            <person name="Ito K."/>
            <person name="Ito S."/>
            <person name="Ito T."/>
            <person name="Ito Y."/>
            <person name="Ito Y."/>
            <person name="Iwabuchi A."/>
            <person name="Kamiya K."/>
            <person name="Karasawa W."/>
            <person name="Kurita K."/>
            <person name="Katagiri S."/>
            <person name="Kikuta A."/>
            <person name="Kobayashi H."/>
            <person name="Kobayashi N."/>
            <person name="Machita K."/>
            <person name="Maehara T."/>
            <person name="Masukawa M."/>
            <person name="Mizubayashi T."/>
            <person name="Mukai Y."/>
            <person name="Nagasaki H."/>
            <person name="Nagata Y."/>
            <person name="Naito S."/>
            <person name="Nakashima M."/>
            <person name="Nakama Y."/>
            <person name="Nakamichi Y."/>
            <person name="Nakamura M."/>
            <person name="Meguro A."/>
            <person name="Negishi M."/>
            <person name="Ohta I."/>
            <person name="Ohta T."/>
            <person name="Okamoto M."/>
            <person name="Ono N."/>
            <person name="Saji S."/>
            <person name="Sakaguchi M."/>
            <person name="Sakai K."/>
            <person name="Shibata M."/>
            <person name="Shimokawa T."/>
            <person name="Song J."/>
            <person name="Takazaki Y."/>
            <person name="Terasawa K."/>
            <person name="Tsugane M."/>
            <person name="Tsuji K."/>
            <person name="Ueda S."/>
            <person name="Waki K."/>
            <person name="Yamagata H."/>
            <person name="Yamamoto M."/>
            <person name="Yamamoto S."/>
            <person name="Yamane H."/>
            <person name="Yoshiki S."/>
            <person name="Yoshihara R."/>
            <person name="Yukawa K."/>
            <person name="Zhong H."/>
            <person name="Yano M."/>
            <person name="Yuan Q."/>
            <person name="Ouyang S."/>
            <person name="Liu J."/>
            <person name="Jones K.M."/>
            <person name="Gansberger K."/>
            <person name="Moffat K."/>
            <person name="Hill J."/>
            <person name="Bera J."/>
            <person name="Fadrosh D."/>
            <person name="Jin S."/>
            <person name="Johri S."/>
            <person name="Kim M."/>
            <person name="Overton L."/>
            <person name="Reardon M."/>
            <person name="Tsitrin T."/>
            <person name="Vuong H."/>
            <person name="Weaver B."/>
            <person name="Ciecko A."/>
            <person name="Tallon L."/>
            <person name="Jackson J."/>
            <person name="Pai G."/>
            <person name="Aken S.V."/>
            <person name="Utterback T."/>
            <person name="Reidmuller S."/>
            <person name="Feldblyum T."/>
            <person name="Hsiao J."/>
            <person name="Zismann V."/>
            <person name="Iobst S."/>
            <person name="de Vazeille A.R."/>
            <person name="Buell C.R."/>
            <person name="Ying K."/>
            <person name="Li Y."/>
            <person name="Lu T."/>
            <person name="Huang Y."/>
            <person name="Zhao Q."/>
            <person name="Feng Q."/>
            <person name="Zhang L."/>
            <person name="Zhu J."/>
            <person name="Weng Q."/>
            <person name="Mu J."/>
            <person name="Lu Y."/>
            <person name="Fan D."/>
            <person name="Liu Y."/>
            <person name="Guan J."/>
            <person name="Zhang Y."/>
            <person name="Yu S."/>
            <person name="Liu X."/>
            <person name="Zhang Y."/>
            <person name="Hong G."/>
            <person name="Han B."/>
            <person name="Choisne N."/>
            <person name="Demange N."/>
            <person name="Orjeda G."/>
            <person name="Samain S."/>
            <person name="Cattolico L."/>
            <person name="Pelletier E."/>
            <person name="Couloux A."/>
            <person name="Segurens B."/>
            <person name="Wincker P."/>
            <person name="D'Hont A."/>
            <person name="Scarpelli C."/>
            <person name="Weissenbach J."/>
            <person name="Salanoubat M."/>
            <person name="Quetier F."/>
            <person name="Yu Y."/>
            <person name="Kim H.R."/>
            <person name="Rambo T."/>
            <person name="Currie J."/>
            <person name="Collura K."/>
            <person name="Luo M."/>
            <person name="Yang T."/>
            <person name="Ammiraju J.S.S."/>
            <person name="Engler F."/>
            <person name="Soderlund C."/>
            <person name="Wing R.A."/>
            <person name="Palmer L.E."/>
            <person name="de la Bastide M."/>
            <person name="Spiegel L."/>
            <person name="Nascimento L."/>
            <person name="Zutavern T."/>
            <person name="O'Shaughnessy A."/>
            <person name="Dike S."/>
            <person name="Dedhia N."/>
            <person name="Preston R."/>
            <person name="Balija V."/>
            <person name="McCombie W.R."/>
            <person name="Chow T."/>
            <person name="Chen H."/>
            <person name="Chung M."/>
            <person name="Chen C."/>
            <person name="Shaw J."/>
            <person name="Wu H."/>
            <person name="Hsiao K."/>
            <person name="Chao Y."/>
            <person name="Chu M."/>
            <person name="Cheng C."/>
            <person name="Hour A."/>
            <person name="Lee P."/>
            <person name="Lin S."/>
            <person name="Lin Y."/>
            <person name="Liou J."/>
            <person name="Liu S."/>
            <person name="Hsing Y."/>
            <person name="Raghuvanshi S."/>
            <person name="Mohanty A."/>
            <person name="Bharti A.K."/>
            <person name="Gaur A."/>
            <person name="Gupta V."/>
            <person name="Kumar D."/>
            <person name="Ravi V."/>
            <person name="Vij S."/>
            <person name="Kapur A."/>
            <person name="Khurana P."/>
            <person name="Khurana P."/>
            <person name="Khurana J.P."/>
            <person name="Tyagi A.K."/>
            <person name="Gaikwad K."/>
            <person name="Singh A."/>
            <person name="Dalal V."/>
            <person name="Srivastava S."/>
            <person name="Dixit A."/>
            <person name="Pal A.K."/>
            <person name="Ghazi I.A."/>
            <person name="Yadav M."/>
            <person name="Pandit A."/>
            <person name="Bhargava A."/>
            <person name="Sureshbabu K."/>
            <person name="Batra K."/>
            <person name="Sharma T.R."/>
            <person name="Mohapatra T."/>
            <person name="Singh N.K."/>
            <person name="Messing J."/>
            <person name="Nelson A.B."/>
            <person name="Fuks G."/>
            <person name="Kavchok S."/>
            <person name="Keizer G."/>
            <person name="Linton E."/>
            <person name="Llaca V."/>
            <person name="Song R."/>
            <person name="Tanyolac B."/>
            <person name="Young S."/>
            <person name="Ho-Il K."/>
            <person name="Hahn J.H."/>
            <person name="Sangsakoo G."/>
            <person name="Vanavichit A."/>
            <person name="de Mattos Luiz.A.T."/>
            <person name="Zimmer P.D."/>
            <person name="Malone G."/>
            <person name="Dellagostin O."/>
            <person name="de Oliveira A.C."/>
            <person name="Bevan M."/>
            <person name="Bancroft I."/>
            <person name="Minx P."/>
            <person name="Cordum H."/>
            <person name="Wilson R."/>
            <person name="Cheng Z."/>
            <person name="Jin W."/>
            <person name="Jiang J."/>
            <person name="Leong S.A."/>
            <person name="Iwama H."/>
            <person name="Gojobori T."/>
            <person name="Itoh T."/>
            <person name="Niimura Y."/>
            <person name="Fujii Y."/>
            <person name="Habara T."/>
            <person name="Sakai H."/>
            <person name="Sato Y."/>
            <person name="Wilson G."/>
            <person name="Kumar K."/>
            <person name="McCouch S."/>
            <person name="Juretic N."/>
            <person name="Hoen D."/>
            <person name="Wright S."/>
            <person name="Bruskiewich R."/>
            <person name="Bureau T."/>
            <person name="Miyao A."/>
            <person name="Hirochika H."/>
            <person name="Nishikawa T."/>
            <person name="Kadowaki K."/>
            <person name="Sugiura M."/>
            <person name="Burr B."/>
            <person name="Sasaki T."/>
        </authorList>
    </citation>
    <scope>NUCLEOTIDE SEQUENCE [LARGE SCALE GENOMIC DNA]</scope>
    <source>
        <strain evidence="3">cv. Nipponbare</strain>
    </source>
</reference>
<evidence type="ECO:0000256" key="1">
    <source>
        <dbReference type="SAM" id="MobiDB-lite"/>
    </source>
</evidence>
<feature type="region of interest" description="Disordered" evidence="1">
    <location>
        <begin position="1"/>
        <end position="87"/>
    </location>
</feature>
<sequence>MGASGCHVIPLGLSGRATPRPSHGHHVARRAGGDWAGGSAPTSRPVSGGMGAGGMTGMSPVSGGGRRWAPPKDAQPPCFRLKARMAV</sequence>
<organism evidence="2 3">
    <name type="scientific">Oryza sativa subsp. japonica</name>
    <name type="common">Rice</name>
    <dbReference type="NCBI Taxonomy" id="39947"/>
    <lineage>
        <taxon>Eukaryota</taxon>
        <taxon>Viridiplantae</taxon>
        <taxon>Streptophyta</taxon>
        <taxon>Embryophyta</taxon>
        <taxon>Tracheophyta</taxon>
        <taxon>Spermatophyta</taxon>
        <taxon>Magnoliopsida</taxon>
        <taxon>Liliopsida</taxon>
        <taxon>Poales</taxon>
        <taxon>Poaceae</taxon>
        <taxon>BOP clade</taxon>
        <taxon>Oryzoideae</taxon>
        <taxon>Oryzeae</taxon>
        <taxon>Oryzinae</taxon>
        <taxon>Oryza</taxon>
        <taxon>Oryza sativa</taxon>
    </lineage>
</organism>
<gene>
    <name evidence="2" type="primary">OSJNBa0048K16.19</name>
</gene>
<proteinExistence type="predicted"/>
<dbReference type="Proteomes" id="UP000000763">
    <property type="component" value="Chromosome 2"/>
</dbReference>